<evidence type="ECO:0000256" key="2">
    <source>
        <dbReference type="ARBA" id="ARBA00022801"/>
    </source>
</evidence>
<feature type="signal peptide" evidence="9">
    <location>
        <begin position="1"/>
        <end position="19"/>
    </location>
</feature>
<organism evidence="11 12">
    <name type="scientific">Cudoniella acicularis</name>
    <dbReference type="NCBI Taxonomy" id="354080"/>
    <lineage>
        <taxon>Eukaryota</taxon>
        <taxon>Fungi</taxon>
        <taxon>Dikarya</taxon>
        <taxon>Ascomycota</taxon>
        <taxon>Pezizomycotina</taxon>
        <taxon>Leotiomycetes</taxon>
        <taxon>Helotiales</taxon>
        <taxon>Tricladiaceae</taxon>
        <taxon>Cudoniella</taxon>
    </lineage>
</organism>
<keyword evidence="2 7" id="KW-0378">Hydrolase</keyword>
<dbReference type="InterPro" id="IPR001223">
    <property type="entry name" value="Glyco_hydro18_cat"/>
</dbReference>
<dbReference type="OrthoDB" id="3012298at2759"/>
<dbReference type="Pfam" id="PF00704">
    <property type="entry name" value="Glyco_hydro_18"/>
    <property type="match status" value="1"/>
</dbReference>
<protein>
    <recommendedName>
        <fullName evidence="10">GH18 domain-containing protein</fullName>
    </recommendedName>
</protein>
<evidence type="ECO:0000313" key="11">
    <source>
        <dbReference type="EMBL" id="KAF4627495.1"/>
    </source>
</evidence>
<name>A0A8H4W0Q8_9HELO</name>
<evidence type="ECO:0000256" key="4">
    <source>
        <dbReference type="ARBA" id="ARBA00023277"/>
    </source>
</evidence>
<dbReference type="GO" id="GO:0000272">
    <property type="term" value="P:polysaccharide catabolic process"/>
    <property type="evidence" value="ECO:0007669"/>
    <property type="project" value="UniProtKB-KW"/>
</dbReference>
<dbReference type="PROSITE" id="PS01095">
    <property type="entry name" value="GH18_1"/>
    <property type="match status" value="1"/>
</dbReference>
<comment type="similarity">
    <text evidence="8">Belongs to the glycosyl hydrolase 18 family.</text>
</comment>
<evidence type="ECO:0000256" key="8">
    <source>
        <dbReference type="RuleBase" id="RU004453"/>
    </source>
</evidence>
<dbReference type="AlphaFoldDB" id="A0A8H4W0Q8"/>
<feature type="domain" description="GH18" evidence="10">
    <location>
        <begin position="50"/>
        <end position="337"/>
    </location>
</feature>
<dbReference type="InterPro" id="IPR017853">
    <property type="entry name" value="GH"/>
</dbReference>
<evidence type="ECO:0000256" key="5">
    <source>
        <dbReference type="ARBA" id="ARBA00023295"/>
    </source>
</evidence>
<dbReference type="PROSITE" id="PS51910">
    <property type="entry name" value="GH18_2"/>
    <property type="match status" value="1"/>
</dbReference>
<evidence type="ECO:0000256" key="6">
    <source>
        <dbReference type="ARBA" id="ARBA00023326"/>
    </source>
</evidence>
<keyword evidence="9" id="KW-0732">Signal</keyword>
<dbReference type="EMBL" id="JAAMPI010000959">
    <property type="protein sequence ID" value="KAF4627495.1"/>
    <property type="molecule type" value="Genomic_DNA"/>
</dbReference>
<dbReference type="InterPro" id="IPR001579">
    <property type="entry name" value="Glyco_hydro_18_chit_AS"/>
</dbReference>
<evidence type="ECO:0000259" key="10">
    <source>
        <dbReference type="PROSITE" id="PS51910"/>
    </source>
</evidence>
<feature type="chain" id="PRO_5034721062" description="GH18 domain-containing protein" evidence="9">
    <location>
        <begin position="20"/>
        <end position="347"/>
    </location>
</feature>
<evidence type="ECO:0000256" key="7">
    <source>
        <dbReference type="RuleBase" id="RU000489"/>
    </source>
</evidence>
<dbReference type="GO" id="GO:0006032">
    <property type="term" value="P:chitin catabolic process"/>
    <property type="evidence" value="ECO:0007669"/>
    <property type="project" value="UniProtKB-KW"/>
</dbReference>
<keyword evidence="5 7" id="KW-0326">Glycosidase</keyword>
<dbReference type="Gene3D" id="3.20.20.80">
    <property type="entry name" value="Glycosidases"/>
    <property type="match status" value="1"/>
</dbReference>
<comment type="caution">
    <text evidence="11">The sequence shown here is derived from an EMBL/GenBank/DDBJ whole genome shotgun (WGS) entry which is preliminary data.</text>
</comment>
<dbReference type="SUPFAM" id="SSF51445">
    <property type="entry name" value="(Trans)glycosidases"/>
    <property type="match status" value="1"/>
</dbReference>
<reference evidence="11 12" key="1">
    <citation type="submission" date="2020-03" db="EMBL/GenBank/DDBJ databases">
        <title>Draft Genome Sequence of Cudoniella acicularis.</title>
        <authorList>
            <person name="Buettner E."/>
            <person name="Kellner H."/>
        </authorList>
    </citation>
    <scope>NUCLEOTIDE SEQUENCE [LARGE SCALE GENOMIC DNA]</scope>
    <source>
        <strain evidence="11 12">DSM 108380</strain>
    </source>
</reference>
<sequence length="347" mass="38503">MKLSSTFIPILSILYLVHGFLGENSTLEAHDVVIESSGSSLVPPKTYTKPRLVMYVQTFTTPTKERLSLLPLVEHQTKVTHVILASVHLHEEPGQIRLNDDPFDSPVWDTTWEEVKVLQNHGIKVMAMLGGAAAGTYKRLNGTDTEFYSYYHPLRDLIGKYKLDGLDIDIEETVDVSVPFRLMNALRRDFGPGFIITMAPLASALSDKLGQNLSGFSYFDLDAFATVPGSDEKLISWFNGMFYGGFARGPPFFQSVVDAGWDPSRVVMGVLDCSEDGQPNGFVHIETLQQTIRNLRELYPGFGGVAGWEYHDAGMSDGDVYEPWAWVKKIGQALFEAAPGKTGNEEL</sequence>
<keyword evidence="6" id="KW-0624">Polysaccharide degradation</keyword>
<keyword evidence="4" id="KW-0119">Carbohydrate metabolism</keyword>
<proteinExistence type="inferred from homology"/>
<keyword evidence="12" id="KW-1185">Reference proteome</keyword>
<evidence type="ECO:0000313" key="12">
    <source>
        <dbReference type="Proteomes" id="UP000566819"/>
    </source>
</evidence>
<accession>A0A8H4W0Q8</accession>
<evidence type="ECO:0000256" key="9">
    <source>
        <dbReference type="SAM" id="SignalP"/>
    </source>
</evidence>
<keyword evidence="3" id="KW-0146">Chitin degradation</keyword>
<evidence type="ECO:0000256" key="3">
    <source>
        <dbReference type="ARBA" id="ARBA00023024"/>
    </source>
</evidence>
<gene>
    <name evidence="11" type="ORF">G7Y89_g10657</name>
</gene>
<comment type="catalytic activity">
    <reaction evidence="1">
        <text>Random endo-hydrolysis of N-acetyl-beta-D-glucosaminide (1-&gt;4)-beta-linkages in chitin and chitodextrins.</text>
        <dbReference type="EC" id="3.2.1.14"/>
    </reaction>
</comment>
<dbReference type="GO" id="GO:0008843">
    <property type="term" value="F:endochitinase activity"/>
    <property type="evidence" value="ECO:0007669"/>
    <property type="project" value="UniProtKB-EC"/>
</dbReference>
<evidence type="ECO:0000256" key="1">
    <source>
        <dbReference type="ARBA" id="ARBA00000822"/>
    </source>
</evidence>
<dbReference type="Proteomes" id="UP000566819">
    <property type="component" value="Unassembled WGS sequence"/>
</dbReference>